<sequence length="183" mass="20062">MFDSQTNDQTQRPPKAVPVSHLAREAKWAIDTPRSYLVPVLLWFTCGQGRLSVNGEMRGYTAHNAIFLPANTPHSCEACGRTQGTALFLGGRGDLPVPGDLLHLRLTSLQQQTELNELIEGFRRDCATAGPMGDEILYHRAALIGLWLTRHDMQQNGTAQRARGVGEVPTGFGALRRSADQKG</sequence>
<evidence type="ECO:0000313" key="1">
    <source>
        <dbReference type="EMBL" id="PWR03307.1"/>
    </source>
</evidence>
<evidence type="ECO:0008006" key="3">
    <source>
        <dbReference type="Google" id="ProtNLM"/>
    </source>
</evidence>
<evidence type="ECO:0000313" key="2">
    <source>
        <dbReference type="Proteomes" id="UP000245680"/>
    </source>
</evidence>
<dbReference type="RefSeq" id="WP_109811099.1">
    <property type="nucleotide sequence ID" value="NZ_QGKU01000029.1"/>
</dbReference>
<dbReference type="OrthoDB" id="9814125at2"/>
<protein>
    <recommendedName>
        <fullName evidence="3">AraC-type arabinose-binding/dimerisation domain-containing protein</fullName>
    </recommendedName>
</protein>
<dbReference type="EMBL" id="QGKU01000029">
    <property type="protein sequence ID" value="PWR03307.1"/>
    <property type="molecule type" value="Genomic_DNA"/>
</dbReference>
<organism evidence="1 2">
    <name type="scientific">Meridianimarinicoccus roseus</name>
    <dbReference type="NCBI Taxonomy" id="2072018"/>
    <lineage>
        <taxon>Bacteria</taxon>
        <taxon>Pseudomonadati</taxon>
        <taxon>Pseudomonadota</taxon>
        <taxon>Alphaproteobacteria</taxon>
        <taxon>Rhodobacterales</taxon>
        <taxon>Paracoccaceae</taxon>
        <taxon>Meridianimarinicoccus</taxon>
    </lineage>
</organism>
<comment type="caution">
    <text evidence="1">The sequence shown here is derived from an EMBL/GenBank/DDBJ whole genome shotgun (WGS) entry which is preliminary data.</text>
</comment>
<proteinExistence type="predicted"/>
<accession>A0A2V2LJI8</accession>
<gene>
    <name evidence="1" type="ORF">DKT77_07545</name>
</gene>
<dbReference type="Proteomes" id="UP000245680">
    <property type="component" value="Unassembled WGS sequence"/>
</dbReference>
<dbReference type="AlphaFoldDB" id="A0A2V2LJI8"/>
<keyword evidence="2" id="KW-1185">Reference proteome</keyword>
<reference evidence="1 2" key="1">
    <citation type="submission" date="2018-05" db="EMBL/GenBank/DDBJ databases">
        <title>Rhodobacteraceae gen. nov., sp. nov. isolated from sea water.</title>
        <authorList>
            <person name="Ren Y."/>
        </authorList>
    </citation>
    <scope>NUCLEOTIDE SEQUENCE [LARGE SCALE GENOMIC DNA]</scope>
    <source>
        <strain evidence="1 2">TG-679</strain>
    </source>
</reference>
<name>A0A2V2LJI8_9RHOB</name>